<protein>
    <submittedName>
        <fullName evidence="2">Prepilin-type N-terminal cleavage/methylation domain-containing protein</fullName>
    </submittedName>
</protein>
<dbReference type="Proteomes" id="UP001372714">
    <property type="component" value="Chromosome"/>
</dbReference>
<sequence length="266" mass="28374">MLIMSRGQKGFSLIEMMIALTVGTFLVLGVSQIYINNKRSFLFQQGQTGNRNNAQLTLQVLDRQLARTGFRANIRNQSTLSSAFPAINAVADNDGVSCPALDAGVTFAATTDNVDAPTGVCIRYQGALDNKDLDCLGNVIPRVNLNVGGNILLKLRYTAGATPGAGTLSCTVWSEQSGALTRKGSAVLVQGLQDFRWSIPLKSDVQKGSSAAVRYAALLSTTEALTSDVASNAAANWKTLTGRQIDDASRPMQMLQSTVMLRNLAL</sequence>
<dbReference type="NCBIfam" id="TIGR02532">
    <property type="entry name" value="IV_pilin_GFxxxE"/>
    <property type="match status" value="1"/>
</dbReference>
<dbReference type="PROSITE" id="PS00409">
    <property type="entry name" value="PROKAR_NTER_METHYL"/>
    <property type="match status" value="1"/>
</dbReference>
<proteinExistence type="predicted"/>
<dbReference type="EMBL" id="CP145723">
    <property type="protein sequence ID" value="WWM65874.1"/>
    <property type="molecule type" value="Genomic_DNA"/>
</dbReference>
<dbReference type="InterPro" id="IPR012902">
    <property type="entry name" value="N_methyl_site"/>
</dbReference>
<accession>A0ABZ2FPY8</accession>
<name>A0ABZ2FPY8_9PSED</name>
<keyword evidence="3" id="KW-1185">Reference proteome</keyword>
<evidence type="ECO:0000313" key="3">
    <source>
        <dbReference type="Proteomes" id="UP001372714"/>
    </source>
</evidence>
<keyword evidence="1" id="KW-0472">Membrane</keyword>
<feature type="transmembrane region" description="Helical" evidence="1">
    <location>
        <begin position="12"/>
        <end position="35"/>
    </location>
</feature>
<dbReference type="Pfam" id="PF07963">
    <property type="entry name" value="N_methyl"/>
    <property type="match status" value="1"/>
</dbReference>
<reference evidence="2 3" key="1">
    <citation type="submission" date="2024-02" db="EMBL/GenBank/DDBJ databases">
        <title>The whole genome sequence of Pseudomonas benzopyrenica MLY92.</title>
        <authorList>
            <person name="Liu Y."/>
        </authorList>
    </citation>
    <scope>NUCLEOTIDE SEQUENCE [LARGE SCALE GENOMIC DNA]</scope>
    <source>
        <strain evidence="2 3">MLY92</strain>
    </source>
</reference>
<dbReference type="RefSeq" id="WP_017640831.1">
    <property type="nucleotide sequence ID" value="NZ_CP145723.1"/>
</dbReference>
<keyword evidence="1" id="KW-1133">Transmembrane helix</keyword>
<keyword evidence="1" id="KW-0812">Transmembrane</keyword>
<organism evidence="2 3">
    <name type="scientific">Pseudomonas benzopyrenica</name>
    <dbReference type="NCBI Taxonomy" id="2993566"/>
    <lineage>
        <taxon>Bacteria</taxon>
        <taxon>Pseudomonadati</taxon>
        <taxon>Pseudomonadota</taxon>
        <taxon>Gammaproteobacteria</taxon>
        <taxon>Pseudomonadales</taxon>
        <taxon>Pseudomonadaceae</taxon>
        <taxon>Pseudomonas</taxon>
    </lineage>
</organism>
<gene>
    <name evidence="2" type="ORF">V6W80_19460</name>
</gene>
<evidence type="ECO:0000256" key="1">
    <source>
        <dbReference type="SAM" id="Phobius"/>
    </source>
</evidence>
<evidence type="ECO:0000313" key="2">
    <source>
        <dbReference type="EMBL" id="WWM65874.1"/>
    </source>
</evidence>